<dbReference type="CDD" id="cd00158">
    <property type="entry name" value="RHOD"/>
    <property type="match status" value="1"/>
</dbReference>
<organism evidence="14 15">
    <name type="scientific">Flavobacterium akiainvivens</name>
    <dbReference type="NCBI Taxonomy" id="1202724"/>
    <lineage>
        <taxon>Bacteria</taxon>
        <taxon>Pseudomonadati</taxon>
        <taxon>Bacteroidota</taxon>
        <taxon>Flavobacteriia</taxon>
        <taxon>Flavobacteriales</taxon>
        <taxon>Flavobacteriaceae</taxon>
        <taxon>Flavobacterium</taxon>
    </lineage>
</organism>
<dbReference type="GO" id="GO:0005829">
    <property type="term" value="C:cytosol"/>
    <property type="evidence" value="ECO:0007669"/>
    <property type="project" value="TreeGrafter"/>
</dbReference>
<keyword evidence="4" id="KW-0067">ATP-binding</keyword>
<evidence type="ECO:0000256" key="1">
    <source>
        <dbReference type="ARBA" id="ARBA00009919"/>
    </source>
</evidence>
<evidence type="ECO:0000313" key="14">
    <source>
        <dbReference type="EMBL" id="KOS05132.1"/>
    </source>
</evidence>
<dbReference type="InterPro" id="IPR000594">
    <property type="entry name" value="ThiF_NAD_FAD-bd"/>
</dbReference>
<evidence type="ECO:0000256" key="8">
    <source>
        <dbReference type="ARBA" id="ARBA00066884"/>
    </source>
</evidence>
<dbReference type="InterPro" id="IPR045886">
    <property type="entry name" value="ThiF/MoeB/HesA"/>
</dbReference>
<dbReference type="NCBIfam" id="NF004281">
    <property type="entry name" value="PRK05690.1"/>
    <property type="match status" value="1"/>
</dbReference>
<evidence type="ECO:0000256" key="6">
    <source>
        <dbReference type="ARBA" id="ARBA00055169"/>
    </source>
</evidence>
<dbReference type="PANTHER" id="PTHR10953:SF102">
    <property type="entry name" value="ADENYLYLTRANSFERASE AND SULFURTRANSFERASE MOCS3"/>
    <property type="match status" value="1"/>
</dbReference>
<comment type="similarity">
    <text evidence="1">Belongs to the HesA/MoeB/ThiF family.</text>
</comment>
<sequence length="370" mass="40158">MESNERYARHYSLKGFGTTGQQKLAAARVLVIGAGGLGCPVLQYLASVGVGDIGIADHDTVSLSNLQRQVLFSAEDIGKPKAGIAAARLKALNPEISITTINGAITTANALEIITEYDVIVDCTDNFATRYLVNDACVLLDKPLVFGAISQYEGQVSVFNMPNQKGDTINYRHLFATPPNPLEVQDCNEAGVLGVLPGIIGTLQATEVIKIITGIGEVLAGKLLTFNLLNYQTYAFEITVHDLEAGVLPTNEAVFKATDYEWLCGTKAAGINELDAEAFLRTFNDADAIIIDVRENRELPKADFDCLQMPLSTLTDNLPEIIENNIILFCQSGKRSLIAGQLFLEHYKNQKNISHLTGGILALQEYGQKH</sequence>
<protein>
    <recommendedName>
        <fullName evidence="9">Molybdopterin-synthase adenylyltransferase</fullName>
        <ecNumber evidence="8">2.7.7.80</ecNumber>
    </recommendedName>
    <alternativeName>
        <fullName evidence="12">MoaD protein adenylase</fullName>
    </alternativeName>
    <alternativeName>
        <fullName evidence="10">Molybdopterin-converting factor subunit 1 adenylase</fullName>
    </alternativeName>
    <alternativeName>
        <fullName evidence="11">Sulfur carrier protein MoaD adenylyltransferase</fullName>
    </alternativeName>
</protein>
<dbReference type="FunFam" id="3.40.50.720:FF:000033">
    <property type="entry name" value="Adenylyltransferase and sulfurtransferase MOCS3"/>
    <property type="match status" value="1"/>
</dbReference>
<evidence type="ECO:0000256" key="5">
    <source>
        <dbReference type="ARBA" id="ARBA00052218"/>
    </source>
</evidence>
<dbReference type="InterPro" id="IPR035985">
    <property type="entry name" value="Ubiquitin-activating_enz"/>
</dbReference>
<dbReference type="OrthoDB" id="9804286at2"/>
<evidence type="ECO:0000313" key="15">
    <source>
        <dbReference type="Proteomes" id="UP000037755"/>
    </source>
</evidence>
<dbReference type="Pfam" id="PF00899">
    <property type="entry name" value="ThiF"/>
    <property type="match status" value="1"/>
</dbReference>
<dbReference type="GO" id="GO:0004792">
    <property type="term" value="F:thiosulfate-cyanide sulfurtransferase activity"/>
    <property type="evidence" value="ECO:0007669"/>
    <property type="project" value="TreeGrafter"/>
</dbReference>
<comment type="catalytic activity">
    <reaction evidence="5">
        <text>[molybdopterin-synthase sulfur-carrier protein]-C-terminal Gly-Gly + ATP + H(+) = [molybdopterin-synthase sulfur-carrier protein]-C-terminal Gly-Gly-AMP + diphosphate</text>
        <dbReference type="Rhea" id="RHEA:43616"/>
        <dbReference type="Rhea" id="RHEA-COMP:12159"/>
        <dbReference type="Rhea" id="RHEA-COMP:12202"/>
        <dbReference type="ChEBI" id="CHEBI:15378"/>
        <dbReference type="ChEBI" id="CHEBI:30616"/>
        <dbReference type="ChEBI" id="CHEBI:33019"/>
        <dbReference type="ChEBI" id="CHEBI:90618"/>
        <dbReference type="ChEBI" id="CHEBI:90778"/>
        <dbReference type="EC" id="2.7.7.80"/>
    </reaction>
</comment>
<dbReference type="GO" id="GO:0008641">
    <property type="term" value="F:ubiquitin-like modifier activating enzyme activity"/>
    <property type="evidence" value="ECO:0007669"/>
    <property type="project" value="InterPro"/>
</dbReference>
<dbReference type="EC" id="2.7.7.80" evidence="8"/>
<accession>A0A0M9VHB6</accession>
<dbReference type="STRING" id="1202724.AM493_03065"/>
<dbReference type="PROSITE" id="PS50206">
    <property type="entry name" value="RHODANESE_3"/>
    <property type="match status" value="1"/>
</dbReference>
<evidence type="ECO:0000256" key="7">
    <source>
        <dbReference type="ARBA" id="ARBA00063809"/>
    </source>
</evidence>
<evidence type="ECO:0000256" key="12">
    <source>
        <dbReference type="ARBA" id="ARBA00078531"/>
    </source>
</evidence>
<dbReference type="GO" id="GO:0061605">
    <property type="term" value="F:molybdopterin-synthase adenylyltransferase activity"/>
    <property type="evidence" value="ECO:0007669"/>
    <property type="project" value="UniProtKB-EC"/>
</dbReference>
<evidence type="ECO:0000256" key="4">
    <source>
        <dbReference type="ARBA" id="ARBA00022840"/>
    </source>
</evidence>
<evidence type="ECO:0000256" key="10">
    <source>
        <dbReference type="ARBA" id="ARBA00075110"/>
    </source>
</evidence>
<gene>
    <name evidence="14" type="ORF">AM493_03065</name>
</gene>
<comment type="function">
    <text evidence="6">Catalyzes the adenylation by ATP of the carboxyl group of the C-terminal glycine of sulfur carrier protein MoaD.</text>
</comment>
<dbReference type="GO" id="GO:0008146">
    <property type="term" value="F:sulfotransferase activity"/>
    <property type="evidence" value="ECO:0007669"/>
    <property type="project" value="TreeGrafter"/>
</dbReference>
<dbReference type="PANTHER" id="PTHR10953">
    <property type="entry name" value="UBIQUITIN-ACTIVATING ENZYME E1"/>
    <property type="match status" value="1"/>
</dbReference>
<comment type="subunit">
    <text evidence="7">Homodimer. Forms a stable heterotetrameric complex of 2 MoeB and 2 MoaD during adenylation of MoaD.</text>
</comment>
<evidence type="ECO:0000256" key="9">
    <source>
        <dbReference type="ARBA" id="ARBA00073635"/>
    </source>
</evidence>
<evidence type="ECO:0000256" key="11">
    <source>
        <dbReference type="ARBA" id="ARBA00075328"/>
    </source>
</evidence>
<keyword evidence="2" id="KW-0808">Transferase</keyword>
<keyword evidence="15" id="KW-1185">Reference proteome</keyword>
<comment type="caution">
    <text evidence="14">The sequence shown here is derived from an EMBL/GenBank/DDBJ whole genome shotgun (WGS) entry which is preliminary data.</text>
</comment>
<dbReference type="GO" id="GO:0005524">
    <property type="term" value="F:ATP binding"/>
    <property type="evidence" value="ECO:0007669"/>
    <property type="project" value="UniProtKB-KW"/>
</dbReference>
<dbReference type="Gene3D" id="3.40.50.720">
    <property type="entry name" value="NAD(P)-binding Rossmann-like Domain"/>
    <property type="match status" value="1"/>
</dbReference>
<proteinExistence type="inferred from homology"/>
<keyword evidence="3" id="KW-0547">Nucleotide-binding</keyword>
<evidence type="ECO:0000256" key="2">
    <source>
        <dbReference type="ARBA" id="ARBA00022679"/>
    </source>
</evidence>
<dbReference type="EMBL" id="LIYD01000005">
    <property type="protein sequence ID" value="KOS05132.1"/>
    <property type="molecule type" value="Genomic_DNA"/>
</dbReference>
<dbReference type="CDD" id="cd00757">
    <property type="entry name" value="ThiF_MoeB_HesA_family"/>
    <property type="match status" value="1"/>
</dbReference>
<dbReference type="Gene3D" id="3.40.250.10">
    <property type="entry name" value="Rhodanese-like domain"/>
    <property type="match status" value="1"/>
</dbReference>
<dbReference type="InterPro" id="IPR036873">
    <property type="entry name" value="Rhodanese-like_dom_sf"/>
</dbReference>
<evidence type="ECO:0000256" key="3">
    <source>
        <dbReference type="ARBA" id="ARBA00022741"/>
    </source>
</evidence>
<dbReference type="PATRIC" id="fig|1202724.3.peg.629"/>
<evidence type="ECO:0000259" key="13">
    <source>
        <dbReference type="PROSITE" id="PS50206"/>
    </source>
</evidence>
<feature type="domain" description="Rhodanese" evidence="13">
    <location>
        <begin position="284"/>
        <end position="365"/>
    </location>
</feature>
<dbReference type="SUPFAM" id="SSF69572">
    <property type="entry name" value="Activating enzymes of the ubiquitin-like proteins"/>
    <property type="match status" value="1"/>
</dbReference>
<dbReference type="InterPro" id="IPR001763">
    <property type="entry name" value="Rhodanese-like_dom"/>
</dbReference>
<dbReference type="Proteomes" id="UP000037755">
    <property type="component" value="Unassembled WGS sequence"/>
</dbReference>
<name>A0A0M9VHB6_9FLAO</name>
<dbReference type="AlphaFoldDB" id="A0A0M9VHB6"/>
<reference evidence="14 15" key="1">
    <citation type="submission" date="2015-08" db="EMBL/GenBank/DDBJ databases">
        <title>Whole genome sequence of Flavobacterium akiainvivens IK-1T, from decaying Wikstroemia oahuensis, an endemic Hawaiian shrub.</title>
        <authorList>
            <person name="Wan X."/>
            <person name="Hou S."/>
            <person name="Saito J."/>
            <person name="Donachie S."/>
        </authorList>
    </citation>
    <scope>NUCLEOTIDE SEQUENCE [LARGE SCALE GENOMIC DNA]</scope>
    <source>
        <strain evidence="14 15">IK-1</strain>
    </source>
</reference>